<dbReference type="Pfam" id="PF00024">
    <property type="entry name" value="PAN_1"/>
    <property type="match status" value="2"/>
</dbReference>
<dbReference type="Gene3D" id="3.50.4.10">
    <property type="entry name" value="Hepatocyte Growth Factor"/>
    <property type="match status" value="5"/>
</dbReference>
<comment type="caution">
    <text evidence="4">The sequence shown here is derived from an EMBL/GenBank/DDBJ whole genome shotgun (WGS) entry which is preliminary data.</text>
</comment>
<dbReference type="PANTHER" id="PTHR33946">
    <property type="match status" value="1"/>
</dbReference>
<sequence>MVAYCRKTAGSRRVWRRMCAATAVAGTAIALLSCSARSVSASSDAHCYENNTDYRGLDVEKVETGTVHSFFACQELCAEHPQCFFWTWDAVNKNCYLKAEAAAASRVTGSSAIGLVSGPKSCLSSAPSMHGCYQLDTDYFGYDIATVEDGSIASPGACQTACQETAGCQYWSFVSQTSACYMKDSRALLGYKKGSDTVGMISGPRDCLPQVSAWCFEGNVDYVGYDVEKVENGQVTSAAACQQLCRAIPQCFYFTWVSNENNCFLKNSSATQGRSSTYSTIGMVSGPKVCHSNPPGACYELNVDYFGHDVQKFETGQVTTATMCHELCRGKEDCFHWTWVKQTQSCYLKGPYALQGRVQDDTTVGMVSGPKECISPPVPCFEKDVDYSGGLVIEMGPGAATSAAMCQSFCQASRVCYFWTWNRDTQNCFLKDSTATSFWVTGESTIGLVSGPKDCEPLPPGMIPNPLILKTYPAMSLHSPH</sequence>
<evidence type="ECO:0000313" key="4">
    <source>
        <dbReference type="EMBL" id="KFG37320.1"/>
    </source>
</evidence>
<evidence type="ECO:0000313" key="5">
    <source>
        <dbReference type="Proteomes" id="UP000028828"/>
    </source>
</evidence>
<dbReference type="AlphaFoldDB" id="A0A086JYV2"/>
<keyword evidence="1" id="KW-0677">Repeat</keyword>
<dbReference type="CDD" id="cd01100">
    <property type="entry name" value="APPLE_Factor_XI_like"/>
    <property type="match status" value="3"/>
</dbReference>
<feature type="domain" description="Apple" evidence="3">
    <location>
        <begin position="215"/>
        <end position="290"/>
    </location>
</feature>
<accession>A0A086JYV2</accession>
<dbReference type="GO" id="GO:0006508">
    <property type="term" value="P:proteolysis"/>
    <property type="evidence" value="ECO:0007669"/>
    <property type="project" value="InterPro"/>
</dbReference>
<name>A0A086JYV2_TOXGO</name>
<evidence type="ECO:0000256" key="1">
    <source>
        <dbReference type="ARBA" id="ARBA00022737"/>
    </source>
</evidence>
<reference evidence="4 5" key="1">
    <citation type="submission" date="2014-03" db="EMBL/GenBank/DDBJ databases">
        <authorList>
            <person name="Sibley D."/>
            <person name="Venepally P."/>
            <person name="Karamycheva S."/>
            <person name="Hadjithomas M."/>
            <person name="Khan A."/>
            <person name="Brunk B."/>
            <person name="Roos D."/>
            <person name="Caler E."/>
            <person name="Lorenzi H."/>
        </authorList>
    </citation>
    <scope>NUCLEOTIDE SEQUENCE [LARGE SCALE GENOMIC DNA]</scope>
    <source>
        <strain evidence="5">p89</strain>
    </source>
</reference>
<dbReference type="InterPro" id="IPR000177">
    <property type="entry name" value="Apple"/>
</dbReference>
<dbReference type="SMART" id="SM00223">
    <property type="entry name" value="APPLE"/>
    <property type="match status" value="5"/>
</dbReference>
<evidence type="ECO:0000256" key="2">
    <source>
        <dbReference type="ARBA" id="ARBA00023157"/>
    </source>
</evidence>
<dbReference type="PROSITE" id="PS50948">
    <property type="entry name" value="PAN"/>
    <property type="match status" value="2"/>
</dbReference>
<dbReference type="VEuPathDB" id="ToxoDB:TGP89_361090"/>
<dbReference type="Pfam" id="PF14295">
    <property type="entry name" value="PAN_4"/>
    <property type="match status" value="3"/>
</dbReference>
<dbReference type="EMBL" id="AEYI02001453">
    <property type="protein sequence ID" value="KFG37320.1"/>
    <property type="molecule type" value="Genomic_DNA"/>
</dbReference>
<feature type="domain" description="Apple" evidence="3">
    <location>
        <begin position="47"/>
        <end position="122"/>
    </location>
</feature>
<protein>
    <submittedName>
        <fullName evidence="4">PAN domain protein</fullName>
    </submittedName>
</protein>
<dbReference type="InterPro" id="IPR003609">
    <property type="entry name" value="Pan_app"/>
</dbReference>
<dbReference type="PROSITE" id="PS51257">
    <property type="entry name" value="PROKAR_LIPOPROTEIN"/>
    <property type="match status" value="1"/>
</dbReference>
<dbReference type="PANTHER" id="PTHR33946:SF4">
    <property type="entry name" value="COAGULATION FACTOR XI"/>
    <property type="match status" value="1"/>
</dbReference>
<evidence type="ECO:0000259" key="3">
    <source>
        <dbReference type="PROSITE" id="PS50948"/>
    </source>
</evidence>
<dbReference type="SUPFAM" id="SSF57414">
    <property type="entry name" value="Hairpin loop containing domain-like"/>
    <property type="match status" value="5"/>
</dbReference>
<organism evidence="4 5">
    <name type="scientific">Toxoplasma gondii p89</name>
    <dbReference type="NCBI Taxonomy" id="943119"/>
    <lineage>
        <taxon>Eukaryota</taxon>
        <taxon>Sar</taxon>
        <taxon>Alveolata</taxon>
        <taxon>Apicomplexa</taxon>
        <taxon>Conoidasida</taxon>
        <taxon>Coccidia</taxon>
        <taxon>Eucoccidiorida</taxon>
        <taxon>Eimeriorina</taxon>
        <taxon>Sarcocystidae</taxon>
        <taxon>Toxoplasma</taxon>
    </lineage>
</organism>
<gene>
    <name evidence="4" type="ORF">TGP89_361090</name>
</gene>
<proteinExistence type="predicted"/>
<dbReference type="Proteomes" id="UP000028828">
    <property type="component" value="Unassembled WGS sequence"/>
</dbReference>
<dbReference type="GO" id="GO:0005576">
    <property type="term" value="C:extracellular region"/>
    <property type="evidence" value="ECO:0007669"/>
    <property type="project" value="InterPro"/>
</dbReference>
<keyword evidence="2" id="KW-1015">Disulfide bond</keyword>